<reference evidence="10" key="1">
    <citation type="journal article" date="2019" name="Int. J. Syst. Evol. Microbiol.">
        <title>The Global Catalogue of Microorganisms (GCM) 10K type strain sequencing project: providing services to taxonomists for standard genome sequencing and annotation.</title>
        <authorList>
            <consortium name="The Broad Institute Genomics Platform"/>
            <consortium name="The Broad Institute Genome Sequencing Center for Infectious Disease"/>
            <person name="Wu L."/>
            <person name="Ma J."/>
        </authorList>
    </citation>
    <scope>NUCLEOTIDE SEQUENCE [LARGE SCALE GENOMIC DNA]</scope>
    <source>
        <strain evidence="10">CGMCC 1.18575</strain>
    </source>
</reference>
<evidence type="ECO:0000256" key="7">
    <source>
        <dbReference type="RuleBase" id="RU363032"/>
    </source>
</evidence>
<feature type="transmembrane region" description="Helical" evidence="7">
    <location>
        <begin position="263"/>
        <end position="282"/>
    </location>
</feature>
<feature type="domain" description="ABC transmembrane type-1" evidence="8">
    <location>
        <begin position="69"/>
        <end position="282"/>
    </location>
</feature>
<dbReference type="Proteomes" id="UP001596113">
    <property type="component" value="Unassembled WGS sequence"/>
</dbReference>
<feature type="transmembrane region" description="Helical" evidence="7">
    <location>
        <begin position="181"/>
        <end position="206"/>
    </location>
</feature>
<dbReference type="InterPro" id="IPR035906">
    <property type="entry name" value="MetI-like_sf"/>
</dbReference>
<evidence type="ECO:0000256" key="3">
    <source>
        <dbReference type="ARBA" id="ARBA00022475"/>
    </source>
</evidence>
<dbReference type="RefSeq" id="WP_378135591.1">
    <property type="nucleotide sequence ID" value="NZ_JBHSMI010000028.1"/>
</dbReference>
<keyword evidence="6 7" id="KW-0472">Membrane</keyword>
<sequence>MRLSMSERWMAGTIYILLGLMSFVMLYPFWNSAVISFNKGMDTALGGITFWPRAFTLANYEIVFHDKRLVTSFVISVLRTVIGTATAIFCTAVFAYGMTKKELLGRKTYMLICVITMYFGGGLIPTFMVIRSLGLMDTFWVMIIPNIISVWNMIVFRTFFLELPEGLEESAKIDGCGYWGTFLRIVIPVSGPVIATLSLFAAVWHWNEWFSPVIYIMNEKLLPIQTVLQRILNSNIMSEQMMQTNAAAQNARAAVQSVTTKSLTMATMMVATVPILAVYPFVQKYFTKGVLIGSIKG</sequence>
<feature type="transmembrane region" description="Helical" evidence="7">
    <location>
        <begin position="139"/>
        <end position="160"/>
    </location>
</feature>
<dbReference type="InterPro" id="IPR000515">
    <property type="entry name" value="MetI-like"/>
</dbReference>
<comment type="caution">
    <text evidence="9">The sequence shown here is derived from an EMBL/GenBank/DDBJ whole genome shotgun (WGS) entry which is preliminary data.</text>
</comment>
<dbReference type="PANTHER" id="PTHR43744:SF9">
    <property type="entry name" value="POLYGALACTURONAN_RHAMNOGALACTURONAN TRANSPORT SYSTEM PERMEASE PROTEIN YTCP"/>
    <property type="match status" value="1"/>
</dbReference>
<dbReference type="PANTHER" id="PTHR43744">
    <property type="entry name" value="ABC TRANSPORTER PERMEASE PROTEIN MG189-RELATED-RELATED"/>
    <property type="match status" value="1"/>
</dbReference>
<evidence type="ECO:0000256" key="2">
    <source>
        <dbReference type="ARBA" id="ARBA00022448"/>
    </source>
</evidence>
<keyword evidence="3" id="KW-1003">Cell membrane</keyword>
<dbReference type="CDD" id="cd06261">
    <property type="entry name" value="TM_PBP2"/>
    <property type="match status" value="1"/>
</dbReference>
<evidence type="ECO:0000256" key="1">
    <source>
        <dbReference type="ARBA" id="ARBA00004651"/>
    </source>
</evidence>
<keyword evidence="2 7" id="KW-0813">Transport</keyword>
<comment type="subcellular location">
    <subcellularLocation>
        <location evidence="1 7">Cell membrane</location>
        <topology evidence="1 7">Multi-pass membrane protein</topology>
    </subcellularLocation>
</comment>
<evidence type="ECO:0000256" key="4">
    <source>
        <dbReference type="ARBA" id="ARBA00022692"/>
    </source>
</evidence>
<feature type="transmembrane region" description="Helical" evidence="7">
    <location>
        <begin position="73"/>
        <end position="97"/>
    </location>
</feature>
<dbReference type="EMBL" id="JBHSMI010000028">
    <property type="protein sequence ID" value="MFC5404893.1"/>
    <property type="molecule type" value="Genomic_DNA"/>
</dbReference>
<name>A0ABW0HVE0_9BACL</name>
<accession>A0ABW0HVE0</accession>
<evidence type="ECO:0000256" key="6">
    <source>
        <dbReference type="ARBA" id="ARBA00023136"/>
    </source>
</evidence>
<proteinExistence type="inferred from homology"/>
<feature type="transmembrane region" description="Helical" evidence="7">
    <location>
        <begin position="12"/>
        <end position="30"/>
    </location>
</feature>
<keyword evidence="5 7" id="KW-1133">Transmembrane helix</keyword>
<evidence type="ECO:0000256" key="5">
    <source>
        <dbReference type="ARBA" id="ARBA00022989"/>
    </source>
</evidence>
<dbReference type="PROSITE" id="PS50928">
    <property type="entry name" value="ABC_TM1"/>
    <property type="match status" value="1"/>
</dbReference>
<dbReference type="SUPFAM" id="SSF161098">
    <property type="entry name" value="MetI-like"/>
    <property type="match status" value="1"/>
</dbReference>
<gene>
    <name evidence="9" type="ORF">ACFPOF_19300</name>
</gene>
<comment type="similarity">
    <text evidence="7">Belongs to the binding-protein-dependent transport system permease family.</text>
</comment>
<protein>
    <submittedName>
        <fullName evidence="9">Carbohydrate ABC transporter permease</fullName>
    </submittedName>
</protein>
<evidence type="ECO:0000313" key="9">
    <source>
        <dbReference type="EMBL" id="MFC5404893.1"/>
    </source>
</evidence>
<dbReference type="Gene3D" id="1.10.3720.10">
    <property type="entry name" value="MetI-like"/>
    <property type="match status" value="1"/>
</dbReference>
<keyword evidence="10" id="KW-1185">Reference proteome</keyword>
<dbReference type="Pfam" id="PF00528">
    <property type="entry name" value="BPD_transp_1"/>
    <property type="match status" value="1"/>
</dbReference>
<feature type="transmembrane region" description="Helical" evidence="7">
    <location>
        <begin position="109"/>
        <end position="133"/>
    </location>
</feature>
<evidence type="ECO:0000313" key="10">
    <source>
        <dbReference type="Proteomes" id="UP001596113"/>
    </source>
</evidence>
<organism evidence="9 10">
    <name type="scientific">Cohnella soli</name>
    <dbReference type="NCBI Taxonomy" id="425005"/>
    <lineage>
        <taxon>Bacteria</taxon>
        <taxon>Bacillati</taxon>
        <taxon>Bacillota</taxon>
        <taxon>Bacilli</taxon>
        <taxon>Bacillales</taxon>
        <taxon>Paenibacillaceae</taxon>
        <taxon>Cohnella</taxon>
    </lineage>
</organism>
<keyword evidence="4 7" id="KW-0812">Transmembrane</keyword>
<evidence type="ECO:0000259" key="8">
    <source>
        <dbReference type="PROSITE" id="PS50928"/>
    </source>
</evidence>